<dbReference type="Gene3D" id="1.20.1250.20">
    <property type="entry name" value="MFS general substrate transporter like domains"/>
    <property type="match status" value="2"/>
</dbReference>
<dbReference type="KEGG" id="gfe:Gferi_10645"/>
<dbReference type="InterPro" id="IPR051337">
    <property type="entry name" value="OPA_Antiporter"/>
</dbReference>
<reference evidence="8 9" key="1">
    <citation type="submission" date="2016-09" db="EMBL/GenBank/DDBJ databases">
        <title>Genomic analysis reveals versatility of anaerobic energy metabolism of Geosporobacter ferrireducens IRF9 of phylum Firmicutes.</title>
        <authorList>
            <person name="Kim S.-J."/>
        </authorList>
    </citation>
    <scope>NUCLEOTIDE SEQUENCE [LARGE SCALE GENOMIC DNA]</scope>
    <source>
        <strain evidence="8 9">IRF9</strain>
    </source>
</reference>
<gene>
    <name evidence="8" type="ORF">Gferi_10645</name>
</gene>
<dbReference type="Pfam" id="PF07690">
    <property type="entry name" value="MFS_1"/>
    <property type="match status" value="1"/>
</dbReference>
<feature type="transmembrane region" description="Helical" evidence="6">
    <location>
        <begin position="12"/>
        <end position="32"/>
    </location>
</feature>
<feature type="transmembrane region" description="Helical" evidence="6">
    <location>
        <begin position="80"/>
        <end position="102"/>
    </location>
</feature>
<feature type="transmembrane region" description="Helical" evidence="6">
    <location>
        <begin position="360"/>
        <end position="383"/>
    </location>
</feature>
<evidence type="ECO:0000256" key="1">
    <source>
        <dbReference type="ARBA" id="ARBA00004651"/>
    </source>
</evidence>
<dbReference type="Proteomes" id="UP000095743">
    <property type="component" value="Chromosome"/>
</dbReference>
<feature type="transmembrane region" description="Helical" evidence="6">
    <location>
        <begin position="149"/>
        <end position="169"/>
    </location>
</feature>
<dbReference type="STRING" id="1424294.Gferi_10645"/>
<evidence type="ECO:0000313" key="9">
    <source>
        <dbReference type="Proteomes" id="UP000095743"/>
    </source>
</evidence>
<dbReference type="EMBL" id="CP017269">
    <property type="protein sequence ID" value="AOT70004.1"/>
    <property type="molecule type" value="Genomic_DNA"/>
</dbReference>
<dbReference type="GO" id="GO:0005886">
    <property type="term" value="C:plasma membrane"/>
    <property type="evidence" value="ECO:0007669"/>
    <property type="project" value="UniProtKB-SubCell"/>
</dbReference>
<feature type="transmembrane region" description="Helical" evidence="6">
    <location>
        <begin position="233"/>
        <end position="252"/>
    </location>
</feature>
<dbReference type="PROSITE" id="PS50850">
    <property type="entry name" value="MFS"/>
    <property type="match status" value="1"/>
</dbReference>
<dbReference type="RefSeq" id="WP_069976268.1">
    <property type="nucleotide sequence ID" value="NZ_CP017269.1"/>
</dbReference>
<keyword evidence="4 6" id="KW-1133">Transmembrane helix</keyword>
<sequence length="432" mass="46780">MQQLDQNKVKKLMGYRWTVWGVLVLSYVIVFFHRLAVGVVREDLVRAFDISGTTFAHLGSTYFYAYMLMQIPSGILADSLGARMTVTVGTLVAGIGSIIFGFAPTITIAFLGRLLVGLGVSVVFIAILKVQSQWFKESEFGTMSGITSFVGNLGGMFAQTPLALLAAAITWRYSFAAIGVISLGIAVLSYMIVRNEPKDMGLPSIAEIEGKAPAQGIGKPDLMKSLGTVITNWKTWPSFIMFTGFFGAYVSLTGTWGRSYMVDVYGLSKVAAANYMTAAVLGMAIGSFVIGKVSDTLRRRKLPMLVFGAIYVTCWAILVFLRGGQPPAAMMMPLMFVLGFTCPTFVLGWACAKEINPPQIAGISTSVVNTGGFLGAAILPPVMGNVFDRFGGQLLPVELYQKAFLYCFIAAVLGYLATFLVQETYCRNIYKG</sequence>
<dbReference type="PANTHER" id="PTHR43826">
    <property type="entry name" value="GLUCOSE-6-PHOSPHATE EXCHANGER SLC37A4"/>
    <property type="match status" value="1"/>
</dbReference>
<keyword evidence="3 6" id="KW-0812">Transmembrane</keyword>
<evidence type="ECO:0000259" key="7">
    <source>
        <dbReference type="PROSITE" id="PS50850"/>
    </source>
</evidence>
<dbReference type="InterPro" id="IPR011701">
    <property type="entry name" value="MFS"/>
</dbReference>
<dbReference type="GO" id="GO:0061513">
    <property type="term" value="F:glucose 6-phosphate:phosphate antiporter activity"/>
    <property type="evidence" value="ECO:0007669"/>
    <property type="project" value="TreeGrafter"/>
</dbReference>
<keyword evidence="2" id="KW-0813">Transport</keyword>
<feature type="transmembrane region" description="Helical" evidence="6">
    <location>
        <begin position="175"/>
        <end position="193"/>
    </location>
</feature>
<feature type="transmembrane region" description="Helical" evidence="6">
    <location>
        <begin position="327"/>
        <end position="348"/>
    </location>
</feature>
<dbReference type="InterPro" id="IPR000849">
    <property type="entry name" value="Sugar_P_transporter"/>
</dbReference>
<feature type="transmembrane region" description="Helical" evidence="6">
    <location>
        <begin position="44"/>
        <end position="68"/>
    </location>
</feature>
<evidence type="ECO:0000313" key="8">
    <source>
        <dbReference type="EMBL" id="AOT70004.1"/>
    </source>
</evidence>
<dbReference type="InterPro" id="IPR036259">
    <property type="entry name" value="MFS_trans_sf"/>
</dbReference>
<evidence type="ECO:0000256" key="4">
    <source>
        <dbReference type="ARBA" id="ARBA00022989"/>
    </source>
</evidence>
<feature type="transmembrane region" description="Helical" evidence="6">
    <location>
        <begin position="108"/>
        <end position="128"/>
    </location>
</feature>
<evidence type="ECO:0000256" key="6">
    <source>
        <dbReference type="SAM" id="Phobius"/>
    </source>
</evidence>
<dbReference type="SUPFAM" id="SSF103473">
    <property type="entry name" value="MFS general substrate transporter"/>
    <property type="match status" value="1"/>
</dbReference>
<accession>A0A1D8GGG2</accession>
<organism evidence="8 9">
    <name type="scientific">Geosporobacter ferrireducens</name>
    <dbReference type="NCBI Taxonomy" id="1424294"/>
    <lineage>
        <taxon>Bacteria</taxon>
        <taxon>Bacillati</taxon>
        <taxon>Bacillota</taxon>
        <taxon>Clostridia</taxon>
        <taxon>Peptostreptococcales</taxon>
        <taxon>Thermotaleaceae</taxon>
        <taxon>Geosporobacter</taxon>
    </lineage>
</organism>
<name>A0A1D8GGG2_9FIRM</name>
<feature type="transmembrane region" description="Helical" evidence="6">
    <location>
        <begin position="403"/>
        <end position="421"/>
    </location>
</feature>
<keyword evidence="9" id="KW-1185">Reference proteome</keyword>
<proteinExistence type="predicted"/>
<feature type="domain" description="Major facilitator superfamily (MFS) profile" evidence="7">
    <location>
        <begin position="19"/>
        <end position="426"/>
    </location>
</feature>
<protein>
    <submittedName>
        <fullName evidence="8">MFS transporter</fullName>
    </submittedName>
</protein>
<dbReference type="AlphaFoldDB" id="A0A1D8GGG2"/>
<dbReference type="PANTHER" id="PTHR43826:SF3">
    <property type="entry name" value="GLUCOSE-6-PHOSPHATE EXCHANGER SLC37A4"/>
    <property type="match status" value="1"/>
</dbReference>
<evidence type="ECO:0000256" key="2">
    <source>
        <dbReference type="ARBA" id="ARBA00022448"/>
    </source>
</evidence>
<evidence type="ECO:0000256" key="5">
    <source>
        <dbReference type="ARBA" id="ARBA00023136"/>
    </source>
</evidence>
<dbReference type="PIRSF" id="PIRSF002808">
    <property type="entry name" value="Hexose_phosphate_transp"/>
    <property type="match status" value="1"/>
</dbReference>
<evidence type="ECO:0000256" key="3">
    <source>
        <dbReference type="ARBA" id="ARBA00022692"/>
    </source>
</evidence>
<comment type="subcellular location">
    <subcellularLocation>
        <location evidence="1">Cell membrane</location>
        <topology evidence="1">Multi-pass membrane protein</topology>
    </subcellularLocation>
</comment>
<feature type="transmembrane region" description="Helical" evidence="6">
    <location>
        <begin position="302"/>
        <end position="321"/>
    </location>
</feature>
<dbReference type="GO" id="GO:0035435">
    <property type="term" value="P:phosphate ion transmembrane transport"/>
    <property type="evidence" value="ECO:0007669"/>
    <property type="project" value="TreeGrafter"/>
</dbReference>
<dbReference type="OrthoDB" id="9773404at2"/>
<keyword evidence="5 6" id="KW-0472">Membrane</keyword>
<dbReference type="InterPro" id="IPR020846">
    <property type="entry name" value="MFS_dom"/>
</dbReference>
<feature type="transmembrane region" description="Helical" evidence="6">
    <location>
        <begin position="272"/>
        <end position="290"/>
    </location>
</feature>